<dbReference type="GO" id="GO:0005634">
    <property type="term" value="C:nucleus"/>
    <property type="evidence" value="ECO:0007669"/>
    <property type="project" value="UniProtKB-SubCell"/>
</dbReference>
<keyword evidence="2" id="KW-0479">Metal-binding</keyword>
<keyword evidence="5" id="KW-0804">Transcription</keyword>
<dbReference type="PROSITE" id="PS50048">
    <property type="entry name" value="ZN2_CY6_FUNGAL_2"/>
    <property type="match status" value="1"/>
</dbReference>
<feature type="region of interest" description="Disordered" evidence="7">
    <location>
        <begin position="141"/>
        <end position="169"/>
    </location>
</feature>
<evidence type="ECO:0000256" key="4">
    <source>
        <dbReference type="ARBA" id="ARBA00023125"/>
    </source>
</evidence>
<gene>
    <name evidence="9" type="ORF">A1O3_00920</name>
</gene>
<dbReference type="STRING" id="1182542.W9YRW0"/>
<evidence type="ECO:0000259" key="8">
    <source>
        <dbReference type="PROSITE" id="PS50048"/>
    </source>
</evidence>
<dbReference type="CDD" id="cd00067">
    <property type="entry name" value="GAL4"/>
    <property type="match status" value="1"/>
</dbReference>
<dbReference type="PANTHER" id="PTHR46910:SF3">
    <property type="entry name" value="HALOTOLERANCE PROTEIN 9-RELATED"/>
    <property type="match status" value="1"/>
</dbReference>
<keyword evidence="6" id="KW-0539">Nucleus</keyword>
<reference evidence="9 10" key="1">
    <citation type="submission" date="2013-03" db="EMBL/GenBank/DDBJ databases">
        <title>The Genome Sequence of Capronia epimyces CBS 606.96.</title>
        <authorList>
            <consortium name="The Broad Institute Genomics Platform"/>
            <person name="Cuomo C."/>
            <person name="de Hoog S."/>
            <person name="Gorbushina A."/>
            <person name="Walker B."/>
            <person name="Young S.K."/>
            <person name="Zeng Q."/>
            <person name="Gargeya S."/>
            <person name="Fitzgerald M."/>
            <person name="Haas B."/>
            <person name="Abouelleil A."/>
            <person name="Allen A.W."/>
            <person name="Alvarado L."/>
            <person name="Arachchi H.M."/>
            <person name="Berlin A.M."/>
            <person name="Chapman S.B."/>
            <person name="Gainer-Dewar J."/>
            <person name="Goldberg J."/>
            <person name="Griggs A."/>
            <person name="Gujja S."/>
            <person name="Hansen M."/>
            <person name="Howarth C."/>
            <person name="Imamovic A."/>
            <person name="Ireland A."/>
            <person name="Larimer J."/>
            <person name="McCowan C."/>
            <person name="Murphy C."/>
            <person name="Pearson M."/>
            <person name="Poon T.W."/>
            <person name="Priest M."/>
            <person name="Roberts A."/>
            <person name="Saif S."/>
            <person name="Shea T."/>
            <person name="Sisk P."/>
            <person name="Sykes S."/>
            <person name="Wortman J."/>
            <person name="Nusbaum C."/>
            <person name="Birren B."/>
        </authorList>
    </citation>
    <scope>NUCLEOTIDE SEQUENCE [LARGE SCALE GENOMIC DNA]</scope>
    <source>
        <strain evidence="9 10">CBS 606.96</strain>
    </source>
</reference>
<comment type="caution">
    <text evidence="9">The sequence shown here is derived from an EMBL/GenBank/DDBJ whole genome shotgun (WGS) entry which is preliminary data.</text>
</comment>
<feature type="compositionally biased region" description="Polar residues" evidence="7">
    <location>
        <begin position="65"/>
        <end position="86"/>
    </location>
</feature>
<dbReference type="Proteomes" id="UP000019478">
    <property type="component" value="Unassembled WGS sequence"/>
</dbReference>
<evidence type="ECO:0000256" key="3">
    <source>
        <dbReference type="ARBA" id="ARBA00023015"/>
    </source>
</evidence>
<dbReference type="RefSeq" id="XP_007729260.1">
    <property type="nucleotide sequence ID" value="XM_007731070.1"/>
</dbReference>
<dbReference type="EMBL" id="AMGY01000001">
    <property type="protein sequence ID" value="EXJ92370.1"/>
    <property type="molecule type" value="Genomic_DNA"/>
</dbReference>
<evidence type="ECO:0000256" key="2">
    <source>
        <dbReference type="ARBA" id="ARBA00022723"/>
    </source>
</evidence>
<feature type="region of interest" description="Disordered" evidence="7">
    <location>
        <begin position="204"/>
        <end position="241"/>
    </location>
</feature>
<feature type="compositionally biased region" description="Low complexity" evidence="7">
    <location>
        <begin position="232"/>
        <end position="241"/>
    </location>
</feature>
<dbReference type="Gene3D" id="4.10.240.10">
    <property type="entry name" value="Zn(2)-C6 fungal-type DNA-binding domain"/>
    <property type="match status" value="1"/>
</dbReference>
<proteinExistence type="predicted"/>
<dbReference type="OrthoDB" id="5958943at2759"/>
<accession>W9YRW0</accession>
<protein>
    <recommendedName>
        <fullName evidence="8">Zn(2)-C6 fungal-type domain-containing protein</fullName>
    </recommendedName>
</protein>
<sequence>MAACPRDTAKGITKPRRRQNHCCDQCRRSKRACDATGLGTAEVCSNCARTGKVCTFEKLRRTVTQLGSSQSIKESSPWKSPLNNHATSDRRPTSAQMPGFSPKVLYISEQPCCDQILSCPNEDLFEVPSYFTAPNHEAASKEVRRASETSTSWAPPALPTPADSGQGQLYDTSTLDAASVLNAADLAHFDLSEQDFEETDSIFSMGGAMHNDDGIDRLPGNTPGSECHSSRRSSSSLADPSSGTMLYRLAEKTNKSLIVDSLTRIYHDTMENALSCWLTERTCPYTYEGIVDHPTPVSYNMDGEATTAWKTPLISRICQLDRPDSILRERPLTPRENQAASRALKATIMAFSAQWAPSTSDRISMTNSLDGTTSTINDYAQRSPTFNRSLQHRLWNDAHRLLQETAGLDSFRVMFAQLVFSFTQKPLPCEDHARIRRLRAKRGSGIYSSLNGGGIQNVEGDLVVGITANSAKQVHGPRDSGELEELQELLDLQGPPIYLENALMRLSDKRVRLEQLGAGSRAELAHPVSITDRKSFNLLFWLVMMCDTLVAALQGRSFVVSDEDSLILRAEDPNQPPSSVSLGLCEAEQSVAAWPSPPLPDNDGLETTPWGSFFLERDKLTKLRISSPWPFSTEYASDLLNDATPIKVLLYRKVKRLRNLLFKRATARRVEAGIVEALTVYEHWNATYGDLMLRCLKHHDELSPRIQSWYTILLGHWHLGAFLLSDCLEQIDQHHKGDTLYGELRQSCRLVFEIRKTSAFQVAELCRVGRPRHDSSFHQSRDFHTTLSDGAILTEPWTEILIRCFARSADRFLRWLSDCQSGPLPPWVGPDDGETLYKHCVNCIGGLFDLGRKSDMAYLAALSFSARLQEIPSPLRQGCPTWS</sequence>
<dbReference type="HOGENOM" id="CLU_006237_0_0_1"/>
<feature type="region of interest" description="Disordered" evidence="7">
    <location>
        <begin position="65"/>
        <end position="97"/>
    </location>
</feature>
<feature type="domain" description="Zn(2)-C6 fungal-type" evidence="8">
    <location>
        <begin position="22"/>
        <end position="56"/>
    </location>
</feature>
<name>W9YRW0_9EURO</name>
<evidence type="ECO:0000256" key="5">
    <source>
        <dbReference type="ARBA" id="ARBA00023163"/>
    </source>
</evidence>
<keyword evidence="10" id="KW-1185">Reference proteome</keyword>
<keyword evidence="3" id="KW-0805">Transcription regulation</keyword>
<evidence type="ECO:0000256" key="7">
    <source>
        <dbReference type="SAM" id="MobiDB-lite"/>
    </source>
</evidence>
<dbReference type="GO" id="GO:0003677">
    <property type="term" value="F:DNA binding"/>
    <property type="evidence" value="ECO:0007669"/>
    <property type="project" value="UniProtKB-KW"/>
</dbReference>
<dbReference type="InterPro" id="IPR050987">
    <property type="entry name" value="AtrR-like"/>
</dbReference>
<dbReference type="PANTHER" id="PTHR46910">
    <property type="entry name" value="TRANSCRIPTION FACTOR PDR1"/>
    <property type="match status" value="1"/>
</dbReference>
<keyword evidence="4" id="KW-0238">DNA-binding</keyword>
<dbReference type="eggNOG" id="ENOG502SHX1">
    <property type="taxonomic scope" value="Eukaryota"/>
</dbReference>
<dbReference type="AlphaFoldDB" id="W9YRW0"/>
<evidence type="ECO:0000313" key="10">
    <source>
        <dbReference type="Proteomes" id="UP000019478"/>
    </source>
</evidence>
<dbReference type="SUPFAM" id="SSF57701">
    <property type="entry name" value="Zn2/Cys6 DNA-binding domain"/>
    <property type="match status" value="1"/>
</dbReference>
<evidence type="ECO:0000256" key="6">
    <source>
        <dbReference type="ARBA" id="ARBA00023242"/>
    </source>
</evidence>
<evidence type="ECO:0000256" key="1">
    <source>
        <dbReference type="ARBA" id="ARBA00004123"/>
    </source>
</evidence>
<organism evidence="9 10">
    <name type="scientific">Capronia epimyces CBS 606.96</name>
    <dbReference type="NCBI Taxonomy" id="1182542"/>
    <lineage>
        <taxon>Eukaryota</taxon>
        <taxon>Fungi</taxon>
        <taxon>Dikarya</taxon>
        <taxon>Ascomycota</taxon>
        <taxon>Pezizomycotina</taxon>
        <taxon>Eurotiomycetes</taxon>
        <taxon>Chaetothyriomycetidae</taxon>
        <taxon>Chaetothyriales</taxon>
        <taxon>Herpotrichiellaceae</taxon>
        <taxon>Capronia</taxon>
    </lineage>
</organism>
<dbReference type="GO" id="GO:0000981">
    <property type="term" value="F:DNA-binding transcription factor activity, RNA polymerase II-specific"/>
    <property type="evidence" value="ECO:0007669"/>
    <property type="project" value="InterPro"/>
</dbReference>
<evidence type="ECO:0000313" key="9">
    <source>
        <dbReference type="EMBL" id="EXJ92370.1"/>
    </source>
</evidence>
<dbReference type="GeneID" id="19165060"/>
<dbReference type="InterPro" id="IPR001138">
    <property type="entry name" value="Zn2Cys6_DnaBD"/>
</dbReference>
<comment type="subcellular location">
    <subcellularLocation>
        <location evidence="1">Nucleus</location>
    </subcellularLocation>
</comment>
<dbReference type="GO" id="GO:0008270">
    <property type="term" value="F:zinc ion binding"/>
    <property type="evidence" value="ECO:0007669"/>
    <property type="project" value="InterPro"/>
</dbReference>
<dbReference type="InterPro" id="IPR036864">
    <property type="entry name" value="Zn2-C6_fun-type_DNA-bd_sf"/>
</dbReference>